<dbReference type="PANTHER" id="PTHR23239:SF167">
    <property type="entry name" value="KERATIN, TYPE I CYTOSKELETAL 20"/>
    <property type="match status" value="1"/>
</dbReference>
<dbReference type="FunFam" id="1.20.5.170:FF:000002">
    <property type="entry name" value="Type I keratin KA11"/>
    <property type="match status" value="1"/>
</dbReference>
<dbReference type="Ensembl" id="ENSMPUT00000014746.1">
    <property type="protein sequence ID" value="ENSMPUP00000014513.1"/>
    <property type="gene ID" value="ENSMPUG00000014622.1"/>
</dbReference>
<dbReference type="GO" id="GO:0045109">
    <property type="term" value="P:intermediate filament organization"/>
    <property type="evidence" value="ECO:0007669"/>
    <property type="project" value="Ensembl"/>
</dbReference>
<evidence type="ECO:0000256" key="4">
    <source>
        <dbReference type="ARBA" id="ARBA00037685"/>
    </source>
</evidence>
<dbReference type="Gene3D" id="1.20.5.500">
    <property type="entry name" value="Single helix bin"/>
    <property type="match status" value="1"/>
</dbReference>
<accession>M3YT53</accession>
<dbReference type="GO" id="GO:0005882">
    <property type="term" value="C:intermediate filament"/>
    <property type="evidence" value="ECO:0007669"/>
    <property type="project" value="UniProtKB-KW"/>
</dbReference>
<organism evidence="13">
    <name type="scientific">Mustela putorius furo</name>
    <name type="common">European domestic ferret</name>
    <name type="synonym">Mustela furo</name>
    <dbReference type="NCBI Taxonomy" id="9669"/>
    <lineage>
        <taxon>Eukaryota</taxon>
        <taxon>Metazoa</taxon>
        <taxon>Chordata</taxon>
        <taxon>Craniata</taxon>
        <taxon>Vertebrata</taxon>
        <taxon>Euteleostomi</taxon>
        <taxon>Mammalia</taxon>
        <taxon>Eutheria</taxon>
        <taxon>Laurasiatheria</taxon>
        <taxon>Carnivora</taxon>
        <taxon>Caniformia</taxon>
        <taxon>Musteloidea</taxon>
        <taxon>Mustelidae</taxon>
        <taxon>Mustelinae</taxon>
        <taxon>Mustela</taxon>
    </lineage>
</organism>
<evidence type="ECO:0000259" key="12">
    <source>
        <dbReference type="PROSITE" id="PS51842"/>
    </source>
</evidence>
<feature type="domain" description="IF rod" evidence="12">
    <location>
        <begin position="76"/>
        <end position="386"/>
    </location>
</feature>
<sequence length="429" mass="48919">MDFTHRSLHRGLSSSSEGPAISVSGSTHRKGAMQYLAAAPSVYGGAGGQGIRISNSRHMMSYGGDPSGGDLFVGNGKMTMQNLNERLANYLAKVQSLEKSNAKLELQIKQWYETNTPGTRDHSAYYQQIEELQNQIKKVQLENAHCVLQIDNARLAAEDFKLKYETERALHLTVEGDIRGLNKVLGDLSLTRTDLEIQIKELSKDLDILKKEHQEEVDSLRKHLGNTVSVELDAAPCLNLGTTMNEMRQKYEVIAQENLQKAKEQFEKQTQALQQQVTLSNEELKETEAHVKELRRTYQNLEIELQSLLSLKETLEHTLEDTKDRYSRKLATIQGVMDNLEAQLVQIRKDTERQSNEYNILLDIKTRLEQEIATYRRLLEGDVIKTTEDDLSISEEKDIKRKRKIRTVVEEVVDGKVVSYQSKEEEEDL</sequence>
<evidence type="ECO:0000256" key="2">
    <source>
        <dbReference type="ARBA" id="ARBA00022754"/>
    </source>
</evidence>
<evidence type="ECO:0000256" key="6">
    <source>
        <dbReference type="ARBA" id="ARBA00040318"/>
    </source>
</evidence>
<evidence type="ECO:0000256" key="8">
    <source>
        <dbReference type="ARBA" id="ARBA00042487"/>
    </source>
</evidence>
<keyword evidence="1" id="KW-0416">Keratin</keyword>
<feature type="coiled-coil region" evidence="10">
    <location>
        <begin position="192"/>
        <end position="219"/>
    </location>
</feature>
<dbReference type="OMA" id="LGTIMNE"/>
<dbReference type="AlphaFoldDB" id="M3YT53"/>
<dbReference type="GeneTree" id="ENSGT00940000161855"/>
<dbReference type="GO" id="GO:0009267">
    <property type="term" value="P:cellular response to starvation"/>
    <property type="evidence" value="ECO:0007669"/>
    <property type="project" value="Ensembl"/>
</dbReference>
<comment type="similarity">
    <text evidence="9">Belongs to the intermediate filament family.</text>
</comment>
<comment type="subunit">
    <text evidence="5">Heterotetramer of two type I and two type II keratins. Associates with KRT8.</text>
</comment>
<dbReference type="PANTHER" id="PTHR23239">
    <property type="entry name" value="INTERMEDIATE FILAMENT"/>
    <property type="match status" value="1"/>
</dbReference>
<evidence type="ECO:0000256" key="5">
    <source>
        <dbReference type="ARBA" id="ARBA00038712"/>
    </source>
</evidence>
<dbReference type="GO" id="GO:0050708">
    <property type="term" value="P:regulation of protein secretion"/>
    <property type="evidence" value="ECO:0007669"/>
    <property type="project" value="Ensembl"/>
</dbReference>
<keyword evidence="2 9" id="KW-0403">Intermediate filament</keyword>
<dbReference type="InterPro" id="IPR002957">
    <property type="entry name" value="Keratin_I"/>
</dbReference>
<keyword evidence="3 10" id="KW-0175">Coiled coil</keyword>
<dbReference type="HOGENOM" id="CLU_012560_8_1_1"/>
<dbReference type="InterPro" id="IPR039008">
    <property type="entry name" value="IF_rod_dom"/>
</dbReference>
<evidence type="ECO:0000256" key="1">
    <source>
        <dbReference type="ARBA" id="ARBA00022744"/>
    </source>
</evidence>
<dbReference type="FunFam" id="1.20.5.1160:FF:000002">
    <property type="entry name" value="Type I keratin 10"/>
    <property type="match status" value="1"/>
</dbReference>
<proteinExistence type="inferred from homology"/>
<dbReference type="GO" id="GO:0005198">
    <property type="term" value="F:structural molecule activity"/>
    <property type="evidence" value="ECO:0007669"/>
    <property type="project" value="InterPro"/>
</dbReference>
<dbReference type="SUPFAM" id="SSF64593">
    <property type="entry name" value="Intermediate filament protein, coiled coil region"/>
    <property type="match status" value="2"/>
</dbReference>
<feature type="coiled-coil region" evidence="10">
    <location>
        <begin position="256"/>
        <end position="357"/>
    </location>
</feature>
<dbReference type="InterPro" id="IPR018039">
    <property type="entry name" value="IF_conserved"/>
</dbReference>
<dbReference type="STRING" id="9669.ENSMPUP00000014513"/>
<dbReference type="eggNOG" id="ENOG502QUY3">
    <property type="taxonomic scope" value="Eukaryota"/>
</dbReference>
<dbReference type="PROSITE" id="PS00226">
    <property type="entry name" value="IF_ROD_1"/>
    <property type="match status" value="1"/>
</dbReference>
<dbReference type="SMART" id="SM01391">
    <property type="entry name" value="Filament"/>
    <property type="match status" value="1"/>
</dbReference>
<evidence type="ECO:0000256" key="10">
    <source>
        <dbReference type="SAM" id="Coils"/>
    </source>
</evidence>
<dbReference type="KEGG" id="mpuf:101677904"/>
<feature type="coiled-coil region" evidence="10">
    <location>
        <begin position="80"/>
        <end position="149"/>
    </location>
</feature>
<evidence type="ECO:0000256" key="3">
    <source>
        <dbReference type="ARBA" id="ARBA00023054"/>
    </source>
</evidence>
<evidence type="ECO:0000313" key="13">
    <source>
        <dbReference type="Ensembl" id="ENSMPUP00000014513.1"/>
    </source>
</evidence>
<reference evidence="13" key="1">
    <citation type="submission" date="2024-06" db="UniProtKB">
        <authorList>
            <consortium name="Ensembl"/>
        </authorList>
    </citation>
    <scope>IDENTIFICATION</scope>
</reference>
<dbReference type="GO" id="GO:0005829">
    <property type="term" value="C:cytosol"/>
    <property type="evidence" value="ECO:0007669"/>
    <property type="project" value="Ensembl"/>
</dbReference>
<evidence type="ECO:0000256" key="9">
    <source>
        <dbReference type="RuleBase" id="RU000685"/>
    </source>
</evidence>
<dbReference type="PRINTS" id="PR01248">
    <property type="entry name" value="TYPE1KERATIN"/>
</dbReference>
<dbReference type="Pfam" id="PF00038">
    <property type="entry name" value="Filament"/>
    <property type="match status" value="1"/>
</dbReference>
<evidence type="ECO:0000256" key="7">
    <source>
        <dbReference type="ARBA" id="ARBA00041717"/>
    </source>
</evidence>
<dbReference type="InParanoid" id="M3YT53"/>
<dbReference type="Gene3D" id="1.20.5.1160">
    <property type="entry name" value="Vasodilator-stimulated phosphoprotein"/>
    <property type="match status" value="1"/>
</dbReference>
<dbReference type="Gene3D" id="1.20.5.170">
    <property type="match status" value="1"/>
</dbReference>
<feature type="region of interest" description="Disordered" evidence="11">
    <location>
        <begin position="1"/>
        <end position="26"/>
    </location>
</feature>
<evidence type="ECO:0000256" key="11">
    <source>
        <dbReference type="SAM" id="MobiDB-lite"/>
    </source>
</evidence>
<protein>
    <recommendedName>
        <fullName evidence="6">Keratin, type I cytoskeletal 20</fullName>
    </recommendedName>
    <alternativeName>
        <fullName evidence="7">Cytokeratin-20</fullName>
    </alternativeName>
    <alternativeName>
        <fullName evidence="8">Keratin-20</fullName>
    </alternativeName>
</protein>
<comment type="function">
    <text evidence="4">Plays a significant role in maintaining keratin filament organization in intestinal epithelia. When phosphorylated, plays a role in the secretion of mucin in the small intestine.</text>
</comment>
<dbReference type="GO" id="GO:0030855">
    <property type="term" value="P:epithelial cell differentiation"/>
    <property type="evidence" value="ECO:0007669"/>
    <property type="project" value="TreeGrafter"/>
</dbReference>
<dbReference type="PROSITE" id="PS51842">
    <property type="entry name" value="IF_ROD_2"/>
    <property type="match status" value="1"/>
</dbReference>
<dbReference type="EMBL" id="AEYP01061922">
    <property type="status" value="NOT_ANNOTATED_CDS"/>
    <property type="molecule type" value="Genomic_DNA"/>
</dbReference>
<name>M3YT53_MUSPF</name>
<gene>
    <name evidence="13" type="primary">KRT20</name>
</gene>